<dbReference type="PaxDb" id="9796-ENSECAP00000032299"/>
<sequence>MRDEMFQPVLIKQLMKTFKEETQNTPKYSNVLFASNRLRSPKKPSFFVVLFGWAALGKSCHLSESVSLIFMGEVLQNH</sequence>
<accession>A0A3Q2HDI6</accession>
<protein>
    <submittedName>
        <fullName evidence="1">Uncharacterized protein</fullName>
    </submittedName>
</protein>
<dbReference type="Bgee" id="ENSECAG00000036190">
    <property type="expression patterns" value="Expressed in oviduct epithelium and 18 other cell types or tissues"/>
</dbReference>
<evidence type="ECO:0000313" key="1">
    <source>
        <dbReference type="Ensembl" id="ENSECAP00000032299.1"/>
    </source>
</evidence>
<dbReference type="GeneTree" id="ENSGT00950000186425"/>
<evidence type="ECO:0000313" key="2">
    <source>
        <dbReference type="Proteomes" id="UP000002281"/>
    </source>
</evidence>
<proteinExistence type="predicted"/>
<reference evidence="1" key="2">
    <citation type="submission" date="2025-08" db="UniProtKB">
        <authorList>
            <consortium name="Ensembl"/>
        </authorList>
    </citation>
    <scope>IDENTIFICATION</scope>
    <source>
        <strain evidence="1">Thoroughbred</strain>
    </source>
</reference>
<dbReference type="Ensembl" id="ENSECAT00000054923.1">
    <property type="protein sequence ID" value="ENSECAP00000032299.1"/>
    <property type="gene ID" value="ENSECAG00000036190.1"/>
</dbReference>
<reference evidence="1" key="3">
    <citation type="submission" date="2025-09" db="UniProtKB">
        <authorList>
            <consortium name="Ensembl"/>
        </authorList>
    </citation>
    <scope>IDENTIFICATION</scope>
    <source>
        <strain evidence="1">Thoroughbred</strain>
    </source>
</reference>
<dbReference type="AlphaFoldDB" id="A0A3Q2HDI6"/>
<organism evidence="1 2">
    <name type="scientific">Equus caballus</name>
    <name type="common">Horse</name>
    <dbReference type="NCBI Taxonomy" id="9796"/>
    <lineage>
        <taxon>Eukaryota</taxon>
        <taxon>Metazoa</taxon>
        <taxon>Chordata</taxon>
        <taxon>Craniata</taxon>
        <taxon>Vertebrata</taxon>
        <taxon>Euteleostomi</taxon>
        <taxon>Mammalia</taxon>
        <taxon>Eutheria</taxon>
        <taxon>Laurasiatheria</taxon>
        <taxon>Perissodactyla</taxon>
        <taxon>Equidae</taxon>
        <taxon>Equus</taxon>
    </lineage>
</organism>
<keyword evidence="2" id="KW-1185">Reference proteome</keyword>
<dbReference type="InParanoid" id="A0A3Q2HDI6"/>
<reference evidence="1 2" key="1">
    <citation type="journal article" date="2009" name="Science">
        <title>Genome sequence, comparative analysis, and population genetics of the domestic horse.</title>
        <authorList>
            <consortium name="Broad Institute Genome Sequencing Platform"/>
            <consortium name="Broad Institute Whole Genome Assembly Team"/>
            <person name="Wade C.M."/>
            <person name="Giulotto E."/>
            <person name="Sigurdsson S."/>
            <person name="Zoli M."/>
            <person name="Gnerre S."/>
            <person name="Imsland F."/>
            <person name="Lear T.L."/>
            <person name="Adelson D.L."/>
            <person name="Bailey E."/>
            <person name="Bellone R.R."/>
            <person name="Bloecker H."/>
            <person name="Distl O."/>
            <person name="Edgar R.C."/>
            <person name="Garber M."/>
            <person name="Leeb T."/>
            <person name="Mauceli E."/>
            <person name="MacLeod J.N."/>
            <person name="Penedo M.C.T."/>
            <person name="Raison J.M."/>
            <person name="Sharpe T."/>
            <person name="Vogel J."/>
            <person name="Andersson L."/>
            <person name="Antczak D.F."/>
            <person name="Biagi T."/>
            <person name="Binns M.M."/>
            <person name="Chowdhary B.P."/>
            <person name="Coleman S.J."/>
            <person name="Della Valle G."/>
            <person name="Fryc S."/>
            <person name="Guerin G."/>
            <person name="Hasegawa T."/>
            <person name="Hill E.W."/>
            <person name="Jurka J."/>
            <person name="Kiialainen A."/>
            <person name="Lindgren G."/>
            <person name="Liu J."/>
            <person name="Magnani E."/>
            <person name="Mickelson J.R."/>
            <person name="Murray J."/>
            <person name="Nergadze S.G."/>
            <person name="Onofrio R."/>
            <person name="Pedroni S."/>
            <person name="Piras M.F."/>
            <person name="Raudsepp T."/>
            <person name="Rocchi M."/>
            <person name="Roeed K.H."/>
            <person name="Ryder O.A."/>
            <person name="Searle S."/>
            <person name="Skow L."/>
            <person name="Swinburne J.E."/>
            <person name="Syvaenen A.C."/>
            <person name="Tozaki T."/>
            <person name="Valberg S.J."/>
            <person name="Vaudin M."/>
            <person name="White J.R."/>
            <person name="Zody M.C."/>
            <person name="Lander E.S."/>
            <person name="Lindblad-Toh K."/>
        </authorList>
    </citation>
    <scope>NUCLEOTIDE SEQUENCE [LARGE SCALE GENOMIC DNA]</scope>
    <source>
        <strain evidence="1 2">Thoroughbred</strain>
    </source>
</reference>
<name>A0A3Q2HDI6_HORSE</name>
<dbReference type="Proteomes" id="UP000002281">
    <property type="component" value="Chromosome 1"/>
</dbReference>